<keyword evidence="6" id="KW-1185">Reference proteome</keyword>
<dbReference type="Gene3D" id="1.10.10.10">
    <property type="entry name" value="Winged helix-like DNA-binding domain superfamily/Winged helix DNA-binding domain"/>
    <property type="match status" value="1"/>
</dbReference>
<dbReference type="KEGG" id="bgp:BGL_1c05970"/>
<keyword evidence="3" id="KW-0804">Transcription</keyword>
<evidence type="ECO:0000313" key="6">
    <source>
        <dbReference type="Proteomes" id="UP000031838"/>
    </source>
</evidence>
<dbReference type="PANTHER" id="PTHR33204">
    <property type="entry name" value="TRANSCRIPTIONAL REGULATOR, MARR FAMILY"/>
    <property type="match status" value="1"/>
</dbReference>
<dbReference type="PROSITE" id="PS51118">
    <property type="entry name" value="HTH_HXLR"/>
    <property type="match status" value="1"/>
</dbReference>
<dbReference type="RefSeq" id="WP_042623905.1">
    <property type="nucleotide sequence ID" value="NZ_BSTO01000024.1"/>
</dbReference>
<dbReference type="GO" id="GO:0003677">
    <property type="term" value="F:DNA binding"/>
    <property type="evidence" value="ECO:0007669"/>
    <property type="project" value="UniProtKB-KW"/>
</dbReference>
<evidence type="ECO:0000313" key="5">
    <source>
        <dbReference type="EMBL" id="AJK45133.1"/>
    </source>
</evidence>
<name>A0A0B6RP38_BURPL</name>
<protein>
    <submittedName>
        <fullName evidence="5">Transcriptional regulator, HxlR family</fullName>
    </submittedName>
</protein>
<dbReference type="InterPro" id="IPR002577">
    <property type="entry name" value="HTH_HxlR"/>
</dbReference>
<keyword evidence="2" id="KW-0238">DNA-binding</keyword>
<dbReference type="Pfam" id="PF01638">
    <property type="entry name" value="HxlR"/>
    <property type="match status" value="1"/>
</dbReference>
<accession>A0A0B6RP38</accession>
<evidence type="ECO:0000256" key="1">
    <source>
        <dbReference type="ARBA" id="ARBA00023015"/>
    </source>
</evidence>
<dbReference type="SUPFAM" id="SSF46785">
    <property type="entry name" value="Winged helix' DNA-binding domain"/>
    <property type="match status" value="1"/>
</dbReference>
<keyword evidence="1" id="KW-0805">Transcription regulation</keyword>
<proteinExistence type="predicted"/>
<organism evidence="5 6">
    <name type="scientific">Burkholderia plantarii</name>
    <dbReference type="NCBI Taxonomy" id="41899"/>
    <lineage>
        <taxon>Bacteria</taxon>
        <taxon>Pseudomonadati</taxon>
        <taxon>Pseudomonadota</taxon>
        <taxon>Betaproteobacteria</taxon>
        <taxon>Burkholderiales</taxon>
        <taxon>Burkholderiaceae</taxon>
        <taxon>Burkholderia</taxon>
    </lineage>
</organism>
<evidence type="ECO:0000256" key="3">
    <source>
        <dbReference type="ARBA" id="ARBA00023163"/>
    </source>
</evidence>
<evidence type="ECO:0000259" key="4">
    <source>
        <dbReference type="PROSITE" id="PS51118"/>
    </source>
</evidence>
<reference evidence="6" key="1">
    <citation type="submission" date="2011-03" db="EMBL/GenBank/DDBJ databases">
        <authorList>
            <person name="Voget S."/>
            <person name="Streit W.R."/>
            <person name="Jaeger K.E."/>
            <person name="Daniel R."/>
        </authorList>
    </citation>
    <scope>NUCLEOTIDE SEQUENCE [LARGE SCALE GENOMIC DNA]</scope>
    <source>
        <strain evidence="6">PG1</strain>
    </source>
</reference>
<dbReference type="InterPro" id="IPR036388">
    <property type="entry name" value="WH-like_DNA-bd_sf"/>
</dbReference>
<dbReference type="EMBL" id="CP002580">
    <property type="protein sequence ID" value="AJK45133.1"/>
    <property type="molecule type" value="Genomic_DNA"/>
</dbReference>
<gene>
    <name evidence="5" type="ORF">BGL_1c05970</name>
</gene>
<sequence>MSRRPDPQSSTCPVARAVDVIGDRWSLLIVRDAFDGMRRFGEFQRNLGIARNMLADRLQALVGAGVLALAPAADGSAYQAYELTERGRALFPVIVALRQWGEAQLFAPGDAHSRLVERDGGRPVAPMRPLAHDGLPLAAGDTVVVKVDDA</sequence>
<feature type="domain" description="HTH hxlR-type" evidence="4">
    <location>
        <begin position="12"/>
        <end position="109"/>
    </location>
</feature>
<dbReference type="KEGG" id="bpla:bpln_1g05870"/>
<dbReference type="InterPro" id="IPR036390">
    <property type="entry name" value="WH_DNA-bd_sf"/>
</dbReference>
<dbReference type="PANTHER" id="PTHR33204:SF18">
    <property type="entry name" value="TRANSCRIPTIONAL REGULATORY PROTEIN"/>
    <property type="match status" value="1"/>
</dbReference>
<dbReference type="Proteomes" id="UP000031838">
    <property type="component" value="Chromosome 1"/>
</dbReference>
<dbReference type="HOGENOM" id="CLU_111585_0_1_4"/>
<reference evidence="5 6" key="2">
    <citation type="journal article" date="2016" name="Appl. Microbiol. Biotechnol.">
        <title>Mutations improving production and secretion of extracellular lipase by Burkholderia glumae PG1.</title>
        <authorList>
            <person name="Knapp A."/>
            <person name="Voget S."/>
            <person name="Gao R."/>
            <person name="Zaburannyi N."/>
            <person name="Krysciak D."/>
            <person name="Breuer M."/>
            <person name="Hauer B."/>
            <person name="Streit W.R."/>
            <person name="Muller R."/>
            <person name="Daniel R."/>
            <person name="Jaeger K.E."/>
        </authorList>
    </citation>
    <scope>NUCLEOTIDE SEQUENCE [LARGE SCALE GENOMIC DNA]</scope>
    <source>
        <strain evidence="5 6">PG1</strain>
    </source>
</reference>
<dbReference type="AlphaFoldDB" id="A0A0B6RP38"/>
<evidence type="ECO:0000256" key="2">
    <source>
        <dbReference type="ARBA" id="ARBA00023125"/>
    </source>
</evidence>